<keyword evidence="1" id="KW-0812">Transmembrane</keyword>
<keyword evidence="1" id="KW-0472">Membrane</keyword>
<feature type="transmembrane region" description="Helical" evidence="1">
    <location>
        <begin position="6"/>
        <end position="23"/>
    </location>
</feature>
<proteinExistence type="predicted"/>
<name>A0A7C2P131_UNCW3</name>
<evidence type="ECO:0000256" key="1">
    <source>
        <dbReference type="SAM" id="Phobius"/>
    </source>
</evidence>
<accession>A0A7C2P131</accession>
<gene>
    <name evidence="2" type="ORF">ENQ77_06125</name>
</gene>
<comment type="caution">
    <text evidence="2">The sequence shown here is derived from an EMBL/GenBank/DDBJ whole genome shotgun (WGS) entry which is preliminary data.</text>
</comment>
<sequence length="160" mass="18570">MNNIIYIISAIATITGLSGYLYYSMRKILREIAKTHFELAIMLEKMSKIATLYHEDWVAESKDLINLINESRKRDKDFERRNSELIALSLALQHYIESISLAPEPINKPVLQEFYEKVGEKLKGYVEAIKKGQRRTAKDHILELIAMLSKTHDFIKGQTR</sequence>
<reference evidence="2" key="1">
    <citation type="journal article" date="2020" name="mSystems">
        <title>Genome- and Community-Level Interaction Insights into Carbon Utilization and Element Cycling Functions of Hydrothermarchaeota in Hydrothermal Sediment.</title>
        <authorList>
            <person name="Zhou Z."/>
            <person name="Liu Y."/>
            <person name="Xu W."/>
            <person name="Pan J."/>
            <person name="Luo Z.H."/>
            <person name="Li M."/>
        </authorList>
    </citation>
    <scope>NUCLEOTIDE SEQUENCE [LARGE SCALE GENOMIC DNA]</scope>
    <source>
        <strain evidence="2">SpSt-34</strain>
    </source>
</reference>
<protein>
    <recommendedName>
        <fullName evidence="3">DUF4760 domain-containing protein</fullName>
    </recommendedName>
</protein>
<evidence type="ECO:0000313" key="2">
    <source>
        <dbReference type="EMBL" id="HEN28213.1"/>
    </source>
</evidence>
<dbReference type="EMBL" id="DSOL01000172">
    <property type="protein sequence ID" value="HEN28213.1"/>
    <property type="molecule type" value="Genomic_DNA"/>
</dbReference>
<dbReference type="AlphaFoldDB" id="A0A7C2P131"/>
<keyword evidence="1" id="KW-1133">Transmembrane helix</keyword>
<organism evidence="2">
    <name type="scientific">candidate division WOR-3 bacterium</name>
    <dbReference type="NCBI Taxonomy" id="2052148"/>
    <lineage>
        <taxon>Bacteria</taxon>
        <taxon>Bacteria division WOR-3</taxon>
    </lineage>
</organism>
<evidence type="ECO:0008006" key="3">
    <source>
        <dbReference type="Google" id="ProtNLM"/>
    </source>
</evidence>